<comment type="cofactor">
    <cofactor evidence="1">
        <name>(R)-lipoate</name>
        <dbReference type="ChEBI" id="CHEBI:83088"/>
    </cofactor>
</comment>
<reference evidence="5 6" key="2">
    <citation type="journal article" date="2016" name="Genome Announc.">
        <title>Permanent Draft Genome Sequences for Two Variants of Frankia sp. Strain CpI1, the First Frankia Strain Isolated from Root Nodules of Comptonia peregrina.</title>
        <authorList>
            <person name="Oshone R."/>
            <person name="Hurst S.G.IV."/>
            <person name="Abebe-Akele F."/>
            <person name="Simpson S."/>
            <person name="Morris K."/>
            <person name="Thomas W.K."/>
            <person name="Tisa L.S."/>
        </authorList>
    </citation>
    <scope>NUCLEOTIDE SEQUENCE [LARGE SCALE GENOMIC DNA]</scope>
    <source>
        <strain evidence="6">CpI1-S</strain>
    </source>
</reference>
<evidence type="ECO:0000256" key="1">
    <source>
        <dbReference type="ARBA" id="ARBA00001938"/>
    </source>
</evidence>
<dbReference type="Pfam" id="PF00198">
    <property type="entry name" value="2-oxoacid_dh"/>
    <property type="match status" value="1"/>
</dbReference>
<dbReference type="OrthoDB" id="9805770at2"/>
<dbReference type="PANTHER" id="PTHR43178">
    <property type="entry name" value="DIHYDROLIPOAMIDE ACETYLTRANSFERASE COMPONENT OF PYRUVATE DEHYDROGENASE COMPLEX"/>
    <property type="match status" value="1"/>
</dbReference>
<dbReference type="AlphaFoldDB" id="A0A0D8B785"/>
<reference evidence="6" key="1">
    <citation type="submission" date="2015-02" db="EMBL/GenBank/DDBJ databases">
        <title>Draft Genome of Frankia sp. CpI1-S.</title>
        <authorList>
            <person name="Oshone R.T."/>
            <person name="Ngom M."/>
            <person name="Ghodhbane-Gtari F."/>
            <person name="Gtari M."/>
            <person name="Morris K."/>
            <person name="Thomas K."/>
            <person name="Sen A."/>
            <person name="Tisa L.S."/>
        </authorList>
    </citation>
    <scope>NUCLEOTIDE SEQUENCE [LARGE SCALE GENOMIC DNA]</scope>
    <source>
        <strain evidence="6">CpI1-S</strain>
    </source>
</reference>
<evidence type="ECO:0000256" key="2">
    <source>
        <dbReference type="ARBA" id="ARBA00022679"/>
    </source>
</evidence>
<evidence type="ECO:0000313" key="6">
    <source>
        <dbReference type="Proteomes" id="UP000032545"/>
    </source>
</evidence>
<accession>A0A0D8B785</accession>
<dbReference type="EMBL" id="JYFN01000069">
    <property type="protein sequence ID" value="KJE20158.1"/>
    <property type="molecule type" value="Genomic_DNA"/>
</dbReference>
<dbReference type="GO" id="GO:0031405">
    <property type="term" value="F:lipoic acid binding"/>
    <property type="evidence" value="ECO:0007669"/>
    <property type="project" value="TreeGrafter"/>
</dbReference>
<proteinExistence type="predicted"/>
<dbReference type="SUPFAM" id="SSF52777">
    <property type="entry name" value="CoA-dependent acyltransferases"/>
    <property type="match status" value="1"/>
</dbReference>
<feature type="domain" description="2-oxoacid dehydrogenase acyltransferase catalytic" evidence="4">
    <location>
        <begin position="154"/>
        <end position="245"/>
    </location>
</feature>
<keyword evidence="2 5" id="KW-0808">Transferase</keyword>
<dbReference type="PATRIC" id="fig|1502723.3.peg.5959"/>
<evidence type="ECO:0000313" key="5">
    <source>
        <dbReference type="EMBL" id="KJE20158.1"/>
    </source>
</evidence>
<dbReference type="InterPro" id="IPR001078">
    <property type="entry name" value="2-oxoacid_DH_actylTfrase"/>
</dbReference>
<protein>
    <submittedName>
        <fullName evidence="5">2-oxoacid dehydrogenases acyltransferase (Catalytic domain)</fullName>
    </submittedName>
</protein>
<organism evidence="5 6">
    <name type="scientific">Frankia torreyi</name>
    <dbReference type="NCBI Taxonomy" id="1856"/>
    <lineage>
        <taxon>Bacteria</taxon>
        <taxon>Bacillati</taxon>
        <taxon>Actinomycetota</taxon>
        <taxon>Actinomycetes</taxon>
        <taxon>Frankiales</taxon>
        <taxon>Frankiaceae</taxon>
        <taxon>Frankia</taxon>
    </lineage>
</organism>
<dbReference type="PANTHER" id="PTHR43178:SF5">
    <property type="entry name" value="LIPOAMIDE ACYLTRANSFERASE COMPONENT OF BRANCHED-CHAIN ALPHA-KETO ACID DEHYDROGENASE COMPLEX, MITOCHONDRIAL"/>
    <property type="match status" value="1"/>
</dbReference>
<sequence>MRLARERRHTLYFLEEIRRFSPVFLDTEVDMTRVNEHRAREREAGRRYSPLAYLVLASAAVLADHPAANAAIRGRFLPRVTSYPDVNTKITFDRTLNGQRVVLSAVLTGAGGASLEEIQGWLDRFRAVDPTTAPEFAGARALHRLPMALGRQAFRARVRPLAGRAAVMGTVAVTSLGHRPIDSFHSVGGTTVTFGVGRVQDRPVARDGQVRIAPVLRLSMAFDHRVIDGAEAADILAEVRHALAGFEAGSGAAGVAARPASVETGAAELGEPLEVGSP</sequence>
<evidence type="ECO:0000256" key="3">
    <source>
        <dbReference type="ARBA" id="ARBA00023315"/>
    </source>
</evidence>
<dbReference type="GO" id="GO:0005737">
    <property type="term" value="C:cytoplasm"/>
    <property type="evidence" value="ECO:0007669"/>
    <property type="project" value="TreeGrafter"/>
</dbReference>
<dbReference type="InterPro" id="IPR050743">
    <property type="entry name" value="2-oxoacid_DH_E2_comp"/>
</dbReference>
<name>A0A0D8B785_9ACTN</name>
<evidence type="ECO:0000259" key="4">
    <source>
        <dbReference type="Pfam" id="PF00198"/>
    </source>
</evidence>
<gene>
    <name evidence="5" type="ORF">FF36_05536</name>
</gene>
<dbReference type="InterPro" id="IPR023213">
    <property type="entry name" value="CAT-like_dom_sf"/>
</dbReference>
<dbReference type="Gene3D" id="3.30.559.10">
    <property type="entry name" value="Chloramphenicol acetyltransferase-like domain"/>
    <property type="match status" value="1"/>
</dbReference>
<dbReference type="GO" id="GO:0016407">
    <property type="term" value="F:acetyltransferase activity"/>
    <property type="evidence" value="ECO:0007669"/>
    <property type="project" value="TreeGrafter"/>
</dbReference>
<comment type="caution">
    <text evidence="5">The sequence shown here is derived from an EMBL/GenBank/DDBJ whole genome shotgun (WGS) entry which is preliminary data.</text>
</comment>
<keyword evidence="6" id="KW-1185">Reference proteome</keyword>
<keyword evidence="3 5" id="KW-0012">Acyltransferase</keyword>
<dbReference type="Proteomes" id="UP000032545">
    <property type="component" value="Unassembled WGS sequence"/>
</dbReference>
<dbReference type="RefSeq" id="WP_044888005.1">
    <property type="nucleotide sequence ID" value="NZ_JYFN01000069.1"/>
</dbReference>